<evidence type="ECO:0000313" key="2">
    <source>
        <dbReference type="EMBL" id="GAA2404793.1"/>
    </source>
</evidence>
<proteinExistence type="predicted"/>
<sequence>MAVEFSWPTVMYGMWCFLVSGWLVRDLATLGPESCGRLPGSAPVLDRERTGAVVRRSFNPSHRRDRRDTIAAWKGF</sequence>
<evidence type="ECO:0000313" key="3">
    <source>
        <dbReference type="Proteomes" id="UP001499986"/>
    </source>
</evidence>
<evidence type="ECO:0008006" key="4">
    <source>
        <dbReference type="Google" id="ProtNLM"/>
    </source>
</evidence>
<organism evidence="2 3">
    <name type="scientific">Streptomyces coeruleofuscus</name>
    <dbReference type="NCBI Taxonomy" id="66879"/>
    <lineage>
        <taxon>Bacteria</taxon>
        <taxon>Bacillati</taxon>
        <taxon>Actinomycetota</taxon>
        <taxon>Actinomycetes</taxon>
        <taxon>Kitasatosporales</taxon>
        <taxon>Streptomycetaceae</taxon>
        <taxon>Streptomyces</taxon>
    </lineage>
</organism>
<accession>A0ABP5VJ72</accession>
<comment type="caution">
    <text evidence="2">The sequence shown here is derived from an EMBL/GenBank/DDBJ whole genome shotgun (WGS) entry which is preliminary data.</text>
</comment>
<keyword evidence="3" id="KW-1185">Reference proteome</keyword>
<protein>
    <recommendedName>
        <fullName evidence="4">Secreted protein</fullName>
    </recommendedName>
</protein>
<evidence type="ECO:0000256" key="1">
    <source>
        <dbReference type="SAM" id="Phobius"/>
    </source>
</evidence>
<dbReference type="Proteomes" id="UP001499986">
    <property type="component" value="Unassembled WGS sequence"/>
</dbReference>
<keyword evidence="1" id="KW-0472">Membrane</keyword>
<name>A0ABP5VJ72_9ACTN</name>
<keyword evidence="1" id="KW-0812">Transmembrane</keyword>
<dbReference type="EMBL" id="BAAASE010000005">
    <property type="protein sequence ID" value="GAA2404793.1"/>
    <property type="molecule type" value="Genomic_DNA"/>
</dbReference>
<reference evidence="3" key="1">
    <citation type="journal article" date="2019" name="Int. J. Syst. Evol. Microbiol.">
        <title>The Global Catalogue of Microorganisms (GCM) 10K type strain sequencing project: providing services to taxonomists for standard genome sequencing and annotation.</title>
        <authorList>
            <consortium name="The Broad Institute Genomics Platform"/>
            <consortium name="The Broad Institute Genome Sequencing Center for Infectious Disease"/>
            <person name="Wu L."/>
            <person name="Ma J."/>
        </authorList>
    </citation>
    <scope>NUCLEOTIDE SEQUENCE [LARGE SCALE GENOMIC DNA]</scope>
    <source>
        <strain evidence="3">JCM 4358</strain>
    </source>
</reference>
<gene>
    <name evidence="2" type="ORF">GCM10010255_44060</name>
</gene>
<feature type="transmembrane region" description="Helical" evidence="1">
    <location>
        <begin position="6"/>
        <end position="24"/>
    </location>
</feature>
<keyword evidence="1" id="KW-1133">Transmembrane helix</keyword>